<evidence type="ECO:0000313" key="3">
    <source>
        <dbReference type="Proteomes" id="UP000811619"/>
    </source>
</evidence>
<organism evidence="2 3">
    <name type="scientific">Claviceps africana</name>
    <dbReference type="NCBI Taxonomy" id="83212"/>
    <lineage>
        <taxon>Eukaryota</taxon>
        <taxon>Fungi</taxon>
        <taxon>Dikarya</taxon>
        <taxon>Ascomycota</taxon>
        <taxon>Pezizomycotina</taxon>
        <taxon>Sordariomycetes</taxon>
        <taxon>Hypocreomycetidae</taxon>
        <taxon>Hypocreales</taxon>
        <taxon>Clavicipitaceae</taxon>
        <taxon>Claviceps</taxon>
    </lineage>
</organism>
<dbReference type="Proteomes" id="UP000811619">
    <property type="component" value="Unassembled WGS sequence"/>
</dbReference>
<keyword evidence="3" id="KW-1185">Reference proteome</keyword>
<dbReference type="GO" id="GO:0005739">
    <property type="term" value="C:mitochondrion"/>
    <property type="evidence" value="ECO:0007669"/>
    <property type="project" value="TreeGrafter"/>
</dbReference>
<dbReference type="EMBL" id="SRPY01000131">
    <property type="protein sequence ID" value="KAG5928225.1"/>
    <property type="molecule type" value="Genomic_DNA"/>
</dbReference>
<feature type="region of interest" description="Disordered" evidence="1">
    <location>
        <begin position="21"/>
        <end position="41"/>
    </location>
</feature>
<evidence type="ECO:0000313" key="2">
    <source>
        <dbReference type="EMBL" id="KAG5928225.1"/>
    </source>
</evidence>
<evidence type="ECO:0000256" key="1">
    <source>
        <dbReference type="SAM" id="MobiDB-lite"/>
    </source>
</evidence>
<name>A0A8K0JA67_9HYPO</name>
<dbReference type="SUPFAM" id="SSF47072">
    <property type="entry name" value="Cysteine alpha-hairpin motif"/>
    <property type="match status" value="1"/>
</dbReference>
<accession>A0A8K0JA67</accession>
<dbReference type="InterPro" id="IPR009069">
    <property type="entry name" value="Cys_alpha_HP_mot_SF"/>
</dbReference>
<dbReference type="OrthoDB" id="1106148at2759"/>
<reference evidence="2" key="1">
    <citation type="journal article" date="2020" name="bioRxiv">
        <title>Whole genome comparisons of ergot fungi reveals the divergence and evolution of species within the genus Claviceps are the result of varying mechanisms driving genome evolution and host range expansion.</title>
        <authorList>
            <person name="Wyka S.A."/>
            <person name="Mondo S.J."/>
            <person name="Liu M."/>
            <person name="Dettman J."/>
            <person name="Nalam V."/>
            <person name="Broders K.D."/>
        </authorList>
    </citation>
    <scope>NUCLEOTIDE SEQUENCE</scope>
    <source>
        <strain evidence="2">CCC 489</strain>
    </source>
</reference>
<proteinExistence type="predicted"/>
<dbReference type="InterPro" id="IPR055304">
    <property type="entry name" value="CHCHD2/10-like"/>
</dbReference>
<comment type="caution">
    <text evidence="2">The sequence shown here is derived from an EMBL/GenBank/DDBJ whole genome shotgun (WGS) entry which is preliminary data.</text>
</comment>
<dbReference type="GO" id="GO:0005634">
    <property type="term" value="C:nucleus"/>
    <property type="evidence" value="ECO:0007669"/>
    <property type="project" value="TreeGrafter"/>
</dbReference>
<gene>
    <name evidence="2" type="ORF">E4U42_001109</name>
</gene>
<evidence type="ECO:0008006" key="4">
    <source>
        <dbReference type="Google" id="ProtNLM"/>
    </source>
</evidence>
<dbReference type="AlphaFoldDB" id="A0A8K0JA67"/>
<sequence length="88" mass="9092">MASTAAGVAVGSAIGNTIGGFFGGGSSEPAPQAVPAQQQQQQAQQQGDYCLASGQQFTKCMDDNGGDLQGCRWYLEQFKACLDAATKQ</sequence>
<dbReference type="PANTHER" id="PTHR13523">
    <property type="entry name" value="COILED-COIL-HELIX-COILED-COIL-HELIX DOMAIN CONTAINING 2/NUR77"/>
    <property type="match status" value="1"/>
</dbReference>
<dbReference type="PANTHER" id="PTHR13523:SF2">
    <property type="entry name" value="COILED-COIL-HELIX-COILED-COIL-HELIX DOMAIN CONTAINING 2, ISOFORM A-RELATED"/>
    <property type="match status" value="1"/>
</dbReference>
<protein>
    <recommendedName>
        <fullName evidence="4">Small unique nuclear receptor co-repressor</fullName>
    </recommendedName>
</protein>
<dbReference type="GO" id="GO:0007005">
    <property type="term" value="P:mitochondrion organization"/>
    <property type="evidence" value="ECO:0007669"/>
    <property type="project" value="InterPro"/>
</dbReference>
<feature type="compositionally biased region" description="Low complexity" evidence="1">
    <location>
        <begin position="27"/>
        <end position="41"/>
    </location>
</feature>